<dbReference type="eggNOG" id="COG0319">
    <property type="taxonomic scope" value="Bacteria"/>
</dbReference>
<sequence length="169" mass="19230">MNKGDFKMIIEIIDETEVVPESHQELVHKVVSFAADFLKIPQTKECSISFVSSERIREINRDFRNIDKVTDVISFALDDDDDDLASMQSIMEEDDSFVTSIGDIVISLDRAKEQAEDYGHSLERELGFLALHGFLHLNGYDHQTEEEEAEMTGLQQEILEAYGLTRNDG</sequence>
<keyword evidence="11" id="KW-1185">Reference proteome</keyword>
<comment type="subcellular location">
    <subcellularLocation>
        <location evidence="9">Cytoplasm</location>
    </subcellularLocation>
</comment>
<evidence type="ECO:0000256" key="2">
    <source>
        <dbReference type="ARBA" id="ARBA00022517"/>
    </source>
</evidence>
<accession>C8NF02</accession>
<dbReference type="GO" id="GO:0004521">
    <property type="term" value="F:RNA endonuclease activity"/>
    <property type="evidence" value="ECO:0007669"/>
    <property type="project" value="UniProtKB-UniRule"/>
</dbReference>
<feature type="binding site" evidence="9">
    <location>
        <position position="132"/>
    </location>
    <ligand>
        <name>Zn(2+)</name>
        <dbReference type="ChEBI" id="CHEBI:29105"/>
        <note>catalytic</note>
    </ligand>
</feature>
<dbReference type="EMBL" id="ACKZ01000012">
    <property type="protein sequence ID" value="EEW37711.1"/>
    <property type="molecule type" value="Genomic_DNA"/>
</dbReference>
<evidence type="ECO:0000256" key="6">
    <source>
        <dbReference type="ARBA" id="ARBA00022759"/>
    </source>
</evidence>
<evidence type="ECO:0000256" key="4">
    <source>
        <dbReference type="ARBA" id="ARBA00022722"/>
    </source>
</evidence>
<comment type="caution">
    <text evidence="10">The sequence shown here is derived from an EMBL/GenBank/DDBJ whole genome shotgun (WGS) entry which is preliminary data.</text>
</comment>
<keyword evidence="2 9" id="KW-0690">Ribosome biogenesis</keyword>
<evidence type="ECO:0000313" key="10">
    <source>
        <dbReference type="EMBL" id="EEW37711.1"/>
    </source>
</evidence>
<dbReference type="PANTHER" id="PTHR46986">
    <property type="entry name" value="ENDORIBONUCLEASE YBEY, CHLOROPLASTIC"/>
    <property type="match status" value="1"/>
</dbReference>
<keyword evidence="3 9" id="KW-0698">rRNA processing</keyword>
<dbReference type="HAMAP" id="MF_00009">
    <property type="entry name" value="Endoribonucl_YbeY"/>
    <property type="match status" value="1"/>
</dbReference>
<keyword evidence="6 9" id="KW-0255">Endonuclease</keyword>
<feature type="binding site" evidence="9">
    <location>
        <position position="142"/>
    </location>
    <ligand>
        <name>Zn(2+)</name>
        <dbReference type="ChEBI" id="CHEBI:29105"/>
        <note>catalytic</note>
    </ligand>
</feature>
<keyword evidence="7 9" id="KW-0378">Hydrolase</keyword>
<dbReference type="EC" id="3.1.-.-" evidence="9"/>
<evidence type="ECO:0000256" key="3">
    <source>
        <dbReference type="ARBA" id="ARBA00022552"/>
    </source>
</evidence>
<dbReference type="GO" id="GO:0008270">
    <property type="term" value="F:zinc ion binding"/>
    <property type="evidence" value="ECO:0007669"/>
    <property type="project" value="UniProtKB-UniRule"/>
</dbReference>
<dbReference type="InterPro" id="IPR020549">
    <property type="entry name" value="YbeY_CS"/>
</dbReference>
<comment type="cofactor">
    <cofactor evidence="9">
        <name>Zn(2+)</name>
        <dbReference type="ChEBI" id="CHEBI:29105"/>
    </cofactor>
    <text evidence="9">Binds 1 zinc ion.</text>
</comment>
<evidence type="ECO:0000313" key="11">
    <source>
        <dbReference type="Proteomes" id="UP000005926"/>
    </source>
</evidence>
<dbReference type="GO" id="GO:0004222">
    <property type="term" value="F:metalloendopeptidase activity"/>
    <property type="evidence" value="ECO:0007669"/>
    <property type="project" value="InterPro"/>
</dbReference>
<proteinExistence type="inferred from homology"/>
<gene>
    <name evidence="9 10" type="primary">ybeY</name>
    <name evidence="10" type="ORF">HMPREF0444_0497</name>
</gene>
<organism evidence="10 11">
    <name type="scientific">Granulicatella adiacens ATCC 49175</name>
    <dbReference type="NCBI Taxonomy" id="638301"/>
    <lineage>
        <taxon>Bacteria</taxon>
        <taxon>Bacillati</taxon>
        <taxon>Bacillota</taxon>
        <taxon>Bacilli</taxon>
        <taxon>Lactobacillales</taxon>
        <taxon>Carnobacteriaceae</taxon>
        <taxon>Granulicatella</taxon>
    </lineage>
</organism>
<dbReference type="GO" id="GO:0005737">
    <property type="term" value="C:cytoplasm"/>
    <property type="evidence" value="ECO:0007669"/>
    <property type="project" value="UniProtKB-SubCell"/>
</dbReference>
<evidence type="ECO:0000256" key="1">
    <source>
        <dbReference type="ARBA" id="ARBA00010875"/>
    </source>
</evidence>
<dbReference type="HOGENOM" id="CLU_106710_3_0_9"/>
<comment type="function">
    <text evidence="9">Single strand-specific metallo-endoribonuclease involved in late-stage 70S ribosome quality control and in maturation of the 3' terminus of the 16S rRNA.</text>
</comment>
<evidence type="ECO:0000256" key="7">
    <source>
        <dbReference type="ARBA" id="ARBA00022801"/>
    </source>
</evidence>
<name>C8NF02_9LACT</name>
<dbReference type="Gene3D" id="3.40.390.30">
    <property type="entry name" value="Metalloproteases ('zincins'), catalytic domain"/>
    <property type="match status" value="1"/>
</dbReference>
<dbReference type="AlphaFoldDB" id="C8NF02"/>
<evidence type="ECO:0000256" key="5">
    <source>
        <dbReference type="ARBA" id="ARBA00022723"/>
    </source>
</evidence>
<dbReference type="GO" id="GO:0006364">
    <property type="term" value="P:rRNA processing"/>
    <property type="evidence" value="ECO:0007669"/>
    <property type="project" value="UniProtKB-UniRule"/>
</dbReference>
<keyword evidence="5 9" id="KW-0479">Metal-binding</keyword>
<protein>
    <recommendedName>
        <fullName evidence="9">Endoribonuclease YbeY</fullName>
        <ecNumber evidence="9">3.1.-.-</ecNumber>
    </recommendedName>
</protein>
<dbReference type="Proteomes" id="UP000005926">
    <property type="component" value="Unassembled WGS sequence"/>
</dbReference>
<dbReference type="STRING" id="638301.HMPREF0444_0497"/>
<dbReference type="InterPro" id="IPR023091">
    <property type="entry name" value="MetalPrtase_cat_dom_sf_prd"/>
</dbReference>
<dbReference type="InterPro" id="IPR002036">
    <property type="entry name" value="YbeY"/>
</dbReference>
<feature type="binding site" evidence="9">
    <location>
        <position position="136"/>
    </location>
    <ligand>
        <name>Zn(2+)</name>
        <dbReference type="ChEBI" id="CHEBI:29105"/>
        <note>catalytic</note>
    </ligand>
</feature>
<reference evidence="10 11" key="1">
    <citation type="submission" date="2009-08" db="EMBL/GenBank/DDBJ databases">
        <authorList>
            <person name="Muzny D."/>
            <person name="Qin X."/>
            <person name="Deng J."/>
            <person name="Jiang H."/>
            <person name="Liu Y."/>
            <person name="Qu J."/>
            <person name="Song X.-Z."/>
            <person name="Zhang L."/>
            <person name="Thornton R."/>
            <person name="Coyle M."/>
            <person name="Francisco L."/>
            <person name="Jackson L."/>
            <person name="Javaid M."/>
            <person name="Korchina V."/>
            <person name="Kovar C."/>
            <person name="Mata R."/>
            <person name="Mathew T."/>
            <person name="Ngo R."/>
            <person name="Nguyen L."/>
            <person name="Nguyen N."/>
            <person name="Okwuonu G."/>
            <person name="Ongeri F."/>
            <person name="Pham C."/>
            <person name="Simmons D."/>
            <person name="Wilczek-Boney K."/>
            <person name="Hale W."/>
            <person name="Jakkamsetti A."/>
            <person name="Pham P."/>
            <person name="Ruth R."/>
            <person name="San Lucas F."/>
            <person name="Warren J."/>
            <person name="Zhang J."/>
            <person name="Zhao Z."/>
            <person name="Zhou C."/>
            <person name="Zhu D."/>
            <person name="Lee S."/>
            <person name="Bess C."/>
            <person name="Blankenburg K."/>
            <person name="Forbes L."/>
            <person name="Fu Q."/>
            <person name="Gubbala S."/>
            <person name="Hirani K."/>
            <person name="Jayaseelan J.C."/>
            <person name="Lara F."/>
            <person name="Munidasa M."/>
            <person name="Palculict T."/>
            <person name="Patil S."/>
            <person name="Pu L.-L."/>
            <person name="Saada N."/>
            <person name="Tang L."/>
            <person name="Weissenberger G."/>
            <person name="Zhu Y."/>
            <person name="Hemphill L."/>
            <person name="Shang Y."/>
            <person name="Youmans B."/>
            <person name="Ayvaz T."/>
            <person name="Ross M."/>
            <person name="Santibanez J."/>
            <person name="Aqrawi P."/>
            <person name="Gross S."/>
            <person name="Joshi V."/>
            <person name="Fowler G."/>
            <person name="Nazareth L."/>
            <person name="Reid J."/>
            <person name="Worley K."/>
            <person name="Petrosino J."/>
            <person name="Highlander S."/>
            <person name="Gibbs R."/>
        </authorList>
    </citation>
    <scope>NUCLEOTIDE SEQUENCE [LARGE SCALE GENOMIC DNA]</scope>
    <source>
        <strain evidence="10 11">ATCC 49175</strain>
    </source>
</reference>
<evidence type="ECO:0000256" key="9">
    <source>
        <dbReference type="HAMAP-Rule" id="MF_00009"/>
    </source>
</evidence>
<keyword evidence="4 9" id="KW-0540">Nuclease</keyword>
<dbReference type="SUPFAM" id="SSF55486">
    <property type="entry name" value="Metalloproteases ('zincins'), catalytic domain"/>
    <property type="match status" value="1"/>
</dbReference>
<dbReference type="NCBIfam" id="TIGR00043">
    <property type="entry name" value="rRNA maturation RNase YbeY"/>
    <property type="match status" value="1"/>
</dbReference>
<keyword evidence="8 9" id="KW-0862">Zinc</keyword>
<keyword evidence="9" id="KW-0963">Cytoplasm</keyword>
<comment type="similarity">
    <text evidence="1 9">Belongs to the endoribonuclease YbeY family.</text>
</comment>
<dbReference type="PROSITE" id="PS01306">
    <property type="entry name" value="UPF0054"/>
    <property type="match status" value="1"/>
</dbReference>
<dbReference type="Pfam" id="PF02130">
    <property type="entry name" value="YbeY"/>
    <property type="match status" value="1"/>
</dbReference>
<dbReference type="PANTHER" id="PTHR46986:SF1">
    <property type="entry name" value="ENDORIBONUCLEASE YBEY, CHLOROPLASTIC"/>
    <property type="match status" value="1"/>
</dbReference>
<evidence type="ECO:0000256" key="8">
    <source>
        <dbReference type="ARBA" id="ARBA00022833"/>
    </source>
</evidence>